<protein>
    <recommendedName>
        <fullName evidence="7">Repeat protein (TIGR02543 family)</fullName>
    </recommendedName>
</protein>
<dbReference type="EMBL" id="RHLK01000003">
    <property type="protein sequence ID" value="MVO99727.1"/>
    <property type="molecule type" value="Genomic_DNA"/>
</dbReference>
<dbReference type="InterPro" id="IPR013783">
    <property type="entry name" value="Ig-like_fold"/>
</dbReference>
<dbReference type="InterPro" id="IPR036116">
    <property type="entry name" value="FN3_sf"/>
</dbReference>
<proteinExistence type="predicted"/>
<name>A0A7X3FHG8_9BACL</name>
<evidence type="ECO:0008006" key="7">
    <source>
        <dbReference type="Google" id="ProtNLM"/>
    </source>
</evidence>
<evidence type="ECO:0000259" key="3">
    <source>
        <dbReference type="PROSITE" id="PS50853"/>
    </source>
</evidence>
<gene>
    <name evidence="5" type="ORF">EDM21_09320</name>
</gene>
<dbReference type="InterPro" id="IPR042229">
    <property type="entry name" value="Listeria/Bacterioides_rpt_sf"/>
</dbReference>
<reference evidence="5 6" key="1">
    <citation type="journal article" date="2019" name="Microorganisms">
        <title>Paenibacillus lutrae sp. nov., A Chitinolytic Species Isolated from A River Otter in Castril Natural Park, Granada, Spain.</title>
        <authorList>
            <person name="Rodriguez M."/>
            <person name="Reina J.C."/>
            <person name="Bejar V."/>
            <person name="Llamas I."/>
        </authorList>
    </citation>
    <scope>NUCLEOTIDE SEQUENCE [LARGE SCALE GENOMIC DNA]</scope>
    <source>
        <strain evidence="5 6">N10</strain>
    </source>
</reference>
<dbReference type="PROSITE" id="PS50853">
    <property type="entry name" value="FN3"/>
    <property type="match status" value="1"/>
</dbReference>
<dbReference type="PROSITE" id="PS51272">
    <property type="entry name" value="SLH"/>
    <property type="match status" value="3"/>
</dbReference>
<dbReference type="InterPro" id="IPR025883">
    <property type="entry name" value="Cadherin-like_domain"/>
</dbReference>
<dbReference type="InterPro" id="IPR051465">
    <property type="entry name" value="Cell_Envelope_Struct_Comp"/>
</dbReference>
<feature type="domain" description="Fibronectin type-III" evidence="3">
    <location>
        <begin position="717"/>
        <end position="807"/>
    </location>
</feature>
<dbReference type="SUPFAM" id="SSF49265">
    <property type="entry name" value="Fibronectin type III"/>
    <property type="match status" value="1"/>
</dbReference>
<dbReference type="SMART" id="SM00060">
    <property type="entry name" value="FN3"/>
    <property type="match status" value="1"/>
</dbReference>
<evidence type="ECO:0000256" key="2">
    <source>
        <dbReference type="SAM" id="MobiDB-lite"/>
    </source>
</evidence>
<dbReference type="PROSITE" id="PS51257">
    <property type="entry name" value="PROKAR_LIPOPROTEIN"/>
    <property type="match status" value="1"/>
</dbReference>
<organism evidence="5 6">
    <name type="scientific">Paenibacillus lutrae</name>
    <dbReference type="NCBI Taxonomy" id="2078573"/>
    <lineage>
        <taxon>Bacteria</taxon>
        <taxon>Bacillati</taxon>
        <taxon>Bacillota</taxon>
        <taxon>Bacilli</taxon>
        <taxon>Bacillales</taxon>
        <taxon>Paenibacillaceae</taxon>
        <taxon>Paenibacillus</taxon>
    </lineage>
</organism>
<accession>A0A7X3FHG8</accession>
<dbReference type="RefSeq" id="WP_157334843.1">
    <property type="nucleotide sequence ID" value="NZ_RHLK01000003.1"/>
</dbReference>
<dbReference type="Pfam" id="PF00395">
    <property type="entry name" value="SLH"/>
    <property type="match status" value="3"/>
</dbReference>
<dbReference type="Gene3D" id="2.160.20.110">
    <property type="match status" value="1"/>
</dbReference>
<dbReference type="CDD" id="cd00063">
    <property type="entry name" value="FN3"/>
    <property type="match status" value="1"/>
</dbReference>
<evidence type="ECO:0000256" key="1">
    <source>
        <dbReference type="ARBA" id="ARBA00004196"/>
    </source>
</evidence>
<dbReference type="Gene3D" id="2.60.40.10">
    <property type="entry name" value="Immunoglobulins"/>
    <property type="match status" value="1"/>
</dbReference>
<sequence length="1287" mass="133568">MYFNRKLAKIGSLFISIMLVCSLLAGCISTSSSVNFNMQTQLSAGEQLYMRFADGTTATSADQAGKSSIAIDNPQGKQIVGAYITDGTVSWVAGYSYEGFTVKVNSIAAEKPAFAAASIQKGLPIPNSEFNGYYSVTLNVYGASGGQELPVTGRTEVFVGAPGAQFKNTDPMDSGNRNSDADGGFSSFTTDGQVTFVIKPPSGVAIEDLQLRIWSGPKLLHSDSATDLSDLKLWGGSMEPAFHPGVNSYKVKVPYSVESLSVTAAAYRPDGSLTINGAAAESGIPSGEILLNVGWNEIPVTVTLPGQTSKTYTVNVLRYTAMKGLGTKQQPYLITEPDHMDQIRQHLGLKDVYFKLAADIDMSTSIIDSGWDPIGTEKMPFKGQLDGDGFTISNLAFDLKSDGGLFGYIGEGAQIRDLKLTGVNAKSSGRVGAVAAVNQGAISDSVVAGIVQGGDVVGGLVGINDSEAVIERSAFSGQAMGNIQVGGLAGENYGTLQRSYAEAEVQSNNSAGGLAGYNDINGKIENSYAIASMSGSGSAGGIAGGNYGRIGTSYAVIKVTGGNQVGGIAGPYGYGTIEKSFYDADVANVTHPSYGLTTSQMKSAATYSDAGWDMNEIWMIDPTVHAGYPTLRLAMSRVTYYGNGQTDGTVPIDPQAYTSGSYAQIAGNAGGLVKEGYRFVGWNTAADRSGTHVAPGAQMKVGSTGLSLYAEWALDQAPELLSAKAGDASVTLEWSEVQFATGYEVYRSTLSGDYGEPVHSVSSAVHSFVDTGLTNAATYYYVVKATSPAGDSEISNELSATPIAAQGGGSEGGNTGGEDNPAGGSEGGNTGGEDNPAGGSEGGNTGGEDNPAGGSNGGSTGITPPTAGDTEQKVEIELRVNGQVIRGVSASSAAVGGRKVTTVAIGADGAKSLLAAAEEGSIVTVPVTQSADVIVLSVRGSLLKSLDEKQLTLKLQTSNASYSLPAQLIDLDAVMKQLGTIDVNDVNFEVEIASAASGMASLAKNAAAQGGFSLVVSPLEFTVRSVHGEKSVTVTQFDAYVERTIVIPDGVDPNLITTAVVVEPDGAVRHVPTKLVVLDGKYHALIQSRTNSVYALIGNEVEFADVEKHWAKTAVNEMGSRLIISGEGDGLFSPGRHITRAEFAAIVVRGLGLKLEGTNTYVSYSDVAEKAWYHDAVASASQFGLIGGFEDGTFRPNDKITREQAMVIIAKAMNLTGLQADGSTADALQPFADRDAVSKWAKEAVAGSVKAGIISGRNASELAPQASMTRAEVAEVVRKLLVKSDLI</sequence>
<evidence type="ECO:0000259" key="4">
    <source>
        <dbReference type="PROSITE" id="PS51272"/>
    </source>
</evidence>
<dbReference type="PANTHER" id="PTHR43308">
    <property type="entry name" value="OUTER MEMBRANE PROTEIN ALPHA-RELATED"/>
    <property type="match status" value="1"/>
</dbReference>
<keyword evidence="6" id="KW-1185">Reference proteome</keyword>
<dbReference type="Pfam" id="PF09479">
    <property type="entry name" value="Flg_new"/>
    <property type="match status" value="1"/>
</dbReference>
<evidence type="ECO:0000313" key="5">
    <source>
        <dbReference type="EMBL" id="MVO99727.1"/>
    </source>
</evidence>
<dbReference type="Pfam" id="PF12733">
    <property type="entry name" value="Cadherin-like"/>
    <property type="match status" value="1"/>
</dbReference>
<dbReference type="InterPro" id="IPR003961">
    <property type="entry name" value="FN3_dom"/>
</dbReference>
<comment type="subcellular location">
    <subcellularLocation>
        <location evidence="1">Cell envelope</location>
    </subcellularLocation>
</comment>
<dbReference type="Gene3D" id="2.60.40.4270">
    <property type="entry name" value="Listeria-Bacteroides repeat domain"/>
    <property type="match status" value="1"/>
</dbReference>
<dbReference type="OrthoDB" id="663332at2"/>
<feature type="domain" description="SLH" evidence="4">
    <location>
        <begin position="1228"/>
        <end position="1287"/>
    </location>
</feature>
<feature type="region of interest" description="Disordered" evidence="2">
    <location>
        <begin position="803"/>
        <end position="868"/>
    </location>
</feature>
<dbReference type="Proteomes" id="UP000490800">
    <property type="component" value="Unassembled WGS sequence"/>
</dbReference>
<comment type="caution">
    <text evidence="5">The sequence shown here is derived from an EMBL/GenBank/DDBJ whole genome shotgun (WGS) entry which is preliminary data.</text>
</comment>
<evidence type="ECO:0000313" key="6">
    <source>
        <dbReference type="Proteomes" id="UP000490800"/>
    </source>
</evidence>
<feature type="domain" description="SLH" evidence="4">
    <location>
        <begin position="1098"/>
        <end position="1159"/>
    </location>
</feature>
<dbReference type="InterPro" id="IPR013378">
    <property type="entry name" value="InlB-like_B-rpt"/>
</dbReference>
<feature type="compositionally biased region" description="Gly residues" evidence="2">
    <location>
        <begin position="806"/>
        <end position="816"/>
    </location>
</feature>
<dbReference type="InterPro" id="IPR001119">
    <property type="entry name" value="SLH_dom"/>
</dbReference>
<feature type="domain" description="SLH" evidence="4">
    <location>
        <begin position="1160"/>
        <end position="1223"/>
    </location>
</feature>